<dbReference type="OrthoDB" id="3060991at2759"/>
<reference evidence="1 2" key="1">
    <citation type="journal article" date="2019" name="Nat. Ecol. Evol.">
        <title>Megaphylogeny resolves global patterns of mushroom evolution.</title>
        <authorList>
            <person name="Varga T."/>
            <person name="Krizsan K."/>
            <person name="Foldi C."/>
            <person name="Dima B."/>
            <person name="Sanchez-Garcia M."/>
            <person name="Sanchez-Ramirez S."/>
            <person name="Szollosi G.J."/>
            <person name="Szarkandi J.G."/>
            <person name="Papp V."/>
            <person name="Albert L."/>
            <person name="Andreopoulos W."/>
            <person name="Angelini C."/>
            <person name="Antonin V."/>
            <person name="Barry K.W."/>
            <person name="Bougher N.L."/>
            <person name="Buchanan P."/>
            <person name="Buyck B."/>
            <person name="Bense V."/>
            <person name="Catcheside P."/>
            <person name="Chovatia M."/>
            <person name="Cooper J."/>
            <person name="Damon W."/>
            <person name="Desjardin D."/>
            <person name="Finy P."/>
            <person name="Geml J."/>
            <person name="Haridas S."/>
            <person name="Hughes K."/>
            <person name="Justo A."/>
            <person name="Karasinski D."/>
            <person name="Kautmanova I."/>
            <person name="Kiss B."/>
            <person name="Kocsube S."/>
            <person name="Kotiranta H."/>
            <person name="LaButti K.M."/>
            <person name="Lechner B.E."/>
            <person name="Liimatainen K."/>
            <person name="Lipzen A."/>
            <person name="Lukacs Z."/>
            <person name="Mihaltcheva S."/>
            <person name="Morgado L.N."/>
            <person name="Niskanen T."/>
            <person name="Noordeloos M.E."/>
            <person name="Ohm R.A."/>
            <person name="Ortiz-Santana B."/>
            <person name="Ovrebo C."/>
            <person name="Racz N."/>
            <person name="Riley R."/>
            <person name="Savchenko A."/>
            <person name="Shiryaev A."/>
            <person name="Soop K."/>
            <person name="Spirin V."/>
            <person name="Szebenyi C."/>
            <person name="Tomsovsky M."/>
            <person name="Tulloss R.E."/>
            <person name="Uehling J."/>
            <person name="Grigoriev I.V."/>
            <person name="Vagvolgyi C."/>
            <person name="Papp T."/>
            <person name="Martin F.M."/>
            <person name="Miettinen O."/>
            <person name="Hibbett D.S."/>
            <person name="Nagy L.G."/>
        </authorList>
    </citation>
    <scope>NUCLEOTIDE SEQUENCE [LARGE SCALE GENOMIC DNA]</scope>
    <source>
        <strain evidence="1 2">CBS 962.96</strain>
    </source>
</reference>
<accession>A0A4S8LNK8</accession>
<dbReference type="EMBL" id="ML179321">
    <property type="protein sequence ID" value="THU90919.1"/>
    <property type="molecule type" value="Genomic_DNA"/>
</dbReference>
<evidence type="ECO:0000313" key="1">
    <source>
        <dbReference type="EMBL" id="THU90919.1"/>
    </source>
</evidence>
<proteinExistence type="predicted"/>
<name>A0A4S8LNK8_DENBC</name>
<organism evidence="1 2">
    <name type="scientific">Dendrothele bispora (strain CBS 962.96)</name>
    <dbReference type="NCBI Taxonomy" id="1314807"/>
    <lineage>
        <taxon>Eukaryota</taxon>
        <taxon>Fungi</taxon>
        <taxon>Dikarya</taxon>
        <taxon>Basidiomycota</taxon>
        <taxon>Agaricomycotina</taxon>
        <taxon>Agaricomycetes</taxon>
        <taxon>Agaricomycetidae</taxon>
        <taxon>Agaricales</taxon>
        <taxon>Agaricales incertae sedis</taxon>
        <taxon>Dendrothele</taxon>
    </lineage>
</organism>
<keyword evidence="2" id="KW-1185">Reference proteome</keyword>
<sequence>MPVYRQAKYAPTRSTLAKDEYTGLLFRITLSKETRKKFSKVGRPKRCEKCRPYKCTCHKYKWPVNRRLPSETLELQHQSQEDVDRLGQLASLVSLRDHLDQPSPPLINRLETPPLPTTSVHIPPSIPSDLHFRQTKLLKRITEYYKMMDATRLRIDPIAEKLNEDDKRQHEGEEVRIPRDIRNKVWDLIEEFNTSYEELDHKGHSLTNKQWRVLKKAVKAIGTVSFTDLDSNLLNVCNKLLELEIKFP</sequence>
<dbReference type="AlphaFoldDB" id="A0A4S8LNK8"/>
<protein>
    <submittedName>
        <fullName evidence="1">Uncharacterized protein</fullName>
    </submittedName>
</protein>
<dbReference type="Proteomes" id="UP000297245">
    <property type="component" value="Unassembled WGS sequence"/>
</dbReference>
<gene>
    <name evidence="1" type="ORF">K435DRAFT_675132</name>
</gene>
<evidence type="ECO:0000313" key="2">
    <source>
        <dbReference type="Proteomes" id="UP000297245"/>
    </source>
</evidence>